<evidence type="ECO:0000313" key="3">
    <source>
        <dbReference type="EMBL" id="APW64080.1"/>
    </source>
</evidence>
<sequence>MALYEFACPGCTPVEAFFPMGAAPDSLECPECGGRAERRISTPRLSIAGTSAFKLIDAAKKSAHEPQVVTGALPQSGRKRATPTTTNPLHRKLPRP</sequence>
<dbReference type="NCBIfam" id="TIGR02605">
    <property type="entry name" value="CxxC_CxxC_SSSS"/>
    <property type="match status" value="1"/>
</dbReference>
<protein>
    <recommendedName>
        <fullName evidence="2">Putative regulatory protein FmdB zinc ribbon domain-containing protein</fullName>
    </recommendedName>
</protein>
<evidence type="ECO:0000313" key="4">
    <source>
        <dbReference type="Proteomes" id="UP000186309"/>
    </source>
</evidence>
<feature type="domain" description="Putative regulatory protein FmdB zinc ribbon" evidence="2">
    <location>
        <begin position="1"/>
        <end position="41"/>
    </location>
</feature>
<proteinExistence type="predicted"/>
<dbReference type="KEGG" id="pbor:BSF38_05670"/>
<dbReference type="EMBL" id="CP019082">
    <property type="protein sequence ID" value="APW64080.1"/>
    <property type="molecule type" value="Genomic_DNA"/>
</dbReference>
<reference evidence="4" key="1">
    <citation type="submission" date="2016-12" db="EMBL/GenBank/DDBJ databases">
        <title>Comparative genomics of four Isosphaeraceae planctomycetes: a common pool of plasmids and glycoside hydrolase genes.</title>
        <authorList>
            <person name="Ivanova A."/>
        </authorList>
    </citation>
    <scope>NUCLEOTIDE SEQUENCE [LARGE SCALE GENOMIC DNA]</scope>
    <source>
        <strain evidence="4">PX4</strain>
    </source>
</reference>
<evidence type="ECO:0000256" key="1">
    <source>
        <dbReference type="SAM" id="MobiDB-lite"/>
    </source>
</evidence>
<dbReference type="OrthoDB" id="9813321at2"/>
<dbReference type="AlphaFoldDB" id="A0A1U7CYQ0"/>
<dbReference type="RefSeq" id="WP_076350360.1">
    <property type="nucleotide sequence ID" value="NZ_CP019082.1"/>
</dbReference>
<dbReference type="Proteomes" id="UP000186309">
    <property type="component" value="Chromosome"/>
</dbReference>
<name>A0A1U7CYQ0_9BACT</name>
<evidence type="ECO:0000259" key="2">
    <source>
        <dbReference type="SMART" id="SM00834"/>
    </source>
</evidence>
<organism evidence="3 4">
    <name type="scientific">Paludisphaera borealis</name>
    <dbReference type="NCBI Taxonomy" id="1387353"/>
    <lineage>
        <taxon>Bacteria</taxon>
        <taxon>Pseudomonadati</taxon>
        <taxon>Planctomycetota</taxon>
        <taxon>Planctomycetia</taxon>
        <taxon>Isosphaerales</taxon>
        <taxon>Isosphaeraceae</taxon>
        <taxon>Paludisphaera</taxon>
    </lineage>
</organism>
<accession>A0A1U7CYQ0</accession>
<gene>
    <name evidence="3" type="ORF">BSF38_05670</name>
</gene>
<dbReference type="STRING" id="1387353.BSF38_05670"/>
<dbReference type="SMART" id="SM00834">
    <property type="entry name" value="CxxC_CXXC_SSSS"/>
    <property type="match status" value="1"/>
</dbReference>
<dbReference type="InterPro" id="IPR013429">
    <property type="entry name" value="Regulatory_FmdB_Zinc_ribbon"/>
</dbReference>
<dbReference type="Pfam" id="PF09723">
    <property type="entry name" value="Zn_ribbon_8"/>
    <property type="match status" value="1"/>
</dbReference>
<feature type="region of interest" description="Disordered" evidence="1">
    <location>
        <begin position="64"/>
        <end position="96"/>
    </location>
</feature>
<keyword evidence="4" id="KW-1185">Reference proteome</keyword>